<dbReference type="GO" id="GO:0016301">
    <property type="term" value="F:kinase activity"/>
    <property type="evidence" value="ECO:0007669"/>
    <property type="project" value="InterPro"/>
</dbReference>
<keyword evidence="3" id="KW-1185">Reference proteome</keyword>
<dbReference type="KEGG" id="samy:DB32_001722"/>
<organism evidence="2 3">
    <name type="scientific">Sandaracinus amylolyticus</name>
    <dbReference type="NCBI Taxonomy" id="927083"/>
    <lineage>
        <taxon>Bacteria</taxon>
        <taxon>Pseudomonadati</taxon>
        <taxon>Myxococcota</taxon>
        <taxon>Polyangia</taxon>
        <taxon>Polyangiales</taxon>
        <taxon>Sandaracinaceae</taxon>
        <taxon>Sandaracinus</taxon>
    </lineage>
</organism>
<dbReference type="Proteomes" id="UP000034883">
    <property type="component" value="Chromosome"/>
</dbReference>
<dbReference type="AlphaFoldDB" id="A0A0F6W0V4"/>
<dbReference type="PROSITE" id="PS51459">
    <property type="entry name" value="FIDO"/>
    <property type="match status" value="1"/>
</dbReference>
<protein>
    <recommendedName>
        <fullName evidence="1">Fido domain-containing protein</fullName>
    </recommendedName>
</protein>
<gene>
    <name evidence="2" type="ORF">DB32_001722</name>
</gene>
<evidence type="ECO:0000313" key="2">
    <source>
        <dbReference type="EMBL" id="AKF04573.1"/>
    </source>
</evidence>
<sequence length="138" mass="14776">MNADELIAPARVWELHATIIARWGGLPGERERGCVDAKIDGALTAALYACDEGEEPDVLSVAVHLLVYFAQSQCFVDGSKRVAWAAMNEQLHAAGLQIVATPQEAAELVLAVSNKRIGASDVLAWLAAPDRLVAWDPS</sequence>
<dbReference type="InterPro" id="IPR036597">
    <property type="entry name" value="Fido-like_dom_sf"/>
</dbReference>
<evidence type="ECO:0000259" key="1">
    <source>
        <dbReference type="PROSITE" id="PS51459"/>
    </source>
</evidence>
<accession>A0A0F6W0V4</accession>
<dbReference type="SUPFAM" id="SSF140931">
    <property type="entry name" value="Fic-like"/>
    <property type="match status" value="1"/>
</dbReference>
<dbReference type="Pfam" id="PF02661">
    <property type="entry name" value="Fic"/>
    <property type="match status" value="1"/>
</dbReference>
<dbReference type="STRING" id="927083.DB32_001722"/>
<dbReference type="InterPro" id="IPR053737">
    <property type="entry name" value="Type_II_TA_Toxin"/>
</dbReference>
<feature type="domain" description="Fido" evidence="1">
    <location>
        <begin position="7"/>
        <end position="128"/>
    </location>
</feature>
<dbReference type="RefSeq" id="WP_053231901.1">
    <property type="nucleotide sequence ID" value="NZ_CP011125.1"/>
</dbReference>
<name>A0A0F6W0V4_9BACT</name>
<dbReference type="Gene3D" id="1.20.120.1870">
    <property type="entry name" value="Fic/DOC protein, Fido domain"/>
    <property type="match status" value="1"/>
</dbReference>
<dbReference type="PANTHER" id="PTHR39426">
    <property type="entry name" value="HOMOLOGY TO DEATH-ON-CURING PROTEIN OF PHAGE P1"/>
    <property type="match status" value="1"/>
</dbReference>
<evidence type="ECO:0000313" key="3">
    <source>
        <dbReference type="Proteomes" id="UP000034883"/>
    </source>
</evidence>
<dbReference type="EMBL" id="CP011125">
    <property type="protein sequence ID" value="AKF04573.1"/>
    <property type="molecule type" value="Genomic_DNA"/>
</dbReference>
<dbReference type="InterPro" id="IPR006440">
    <property type="entry name" value="Doc"/>
</dbReference>
<reference evidence="2 3" key="1">
    <citation type="submission" date="2015-03" db="EMBL/GenBank/DDBJ databases">
        <title>Genome assembly of Sandaracinus amylolyticus DSM 53668.</title>
        <authorList>
            <person name="Sharma G."/>
            <person name="Subramanian S."/>
        </authorList>
    </citation>
    <scope>NUCLEOTIDE SEQUENCE [LARGE SCALE GENOMIC DNA]</scope>
    <source>
        <strain evidence="2 3">DSM 53668</strain>
    </source>
</reference>
<dbReference type="InterPro" id="IPR003812">
    <property type="entry name" value="Fido"/>
</dbReference>
<dbReference type="PANTHER" id="PTHR39426:SF1">
    <property type="entry name" value="HOMOLOGY TO DEATH-ON-CURING PROTEIN OF PHAGE P1"/>
    <property type="match status" value="1"/>
</dbReference>
<proteinExistence type="predicted"/>